<feature type="transmembrane region" description="Helical" evidence="6">
    <location>
        <begin position="113"/>
        <end position="136"/>
    </location>
</feature>
<keyword evidence="8" id="KW-1185">Reference proteome</keyword>
<proteinExistence type="predicted"/>
<keyword evidence="5 6" id="KW-0472">Membrane</keyword>
<reference evidence="7 8" key="1">
    <citation type="submission" date="2019-11" db="EMBL/GenBank/DDBJ databases">
        <title>Characterisation of Fundicoccus ignavus gen. nov. sp. nov., a novel genus of the family Aerococcaceae isolated from bulk tank milk.</title>
        <authorList>
            <person name="Siebert A."/>
            <person name="Huptas C."/>
            <person name="Wenning M."/>
            <person name="Scherer S."/>
            <person name="Doll E.V."/>
        </authorList>
    </citation>
    <scope>NUCLEOTIDE SEQUENCE [LARGE SCALE GENOMIC DNA]</scope>
    <source>
        <strain evidence="7 8">WS4759</strain>
    </source>
</reference>
<dbReference type="InterPro" id="IPR003740">
    <property type="entry name" value="YitT"/>
</dbReference>
<dbReference type="AlphaFoldDB" id="A0A6I2GEA1"/>
<feature type="transmembrane region" description="Helical" evidence="6">
    <location>
        <begin position="87"/>
        <end position="107"/>
    </location>
</feature>
<accession>A0A6I2GEA1</accession>
<dbReference type="Proteomes" id="UP000430975">
    <property type="component" value="Unassembled WGS sequence"/>
</dbReference>
<keyword evidence="4 6" id="KW-1133">Transmembrane helix</keyword>
<dbReference type="Pfam" id="PF02588">
    <property type="entry name" value="YitT_membrane"/>
    <property type="match status" value="1"/>
</dbReference>
<dbReference type="EMBL" id="WJQS01000009">
    <property type="protein sequence ID" value="MRI86177.1"/>
    <property type="molecule type" value="Genomic_DNA"/>
</dbReference>
<dbReference type="PANTHER" id="PTHR33545">
    <property type="entry name" value="UPF0750 MEMBRANE PROTEIN YITT-RELATED"/>
    <property type="match status" value="1"/>
</dbReference>
<feature type="transmembrane region" description="Helical" evidence="6">
    <location>
        <begin position="157"/>
        <end position="176"/>
    </location>
</feature>
<evidence type="ECO:0000256" key="5">
    <source>
        <dbReference type="ARBA" id="ARBA00023136"/>
    </source>
</evidence>
<evidence type="ECO:0008006" key="9">
    <source>
        <dbReference type="Google" id="ProtNLM"/>
    </source>
</evidence>
<gene>
    <name evidence="7" type="ORF">GIY09_10005</name>
</gene>
<evidence type="ECO:0000313" key="8">
    <source>
        <dbReference type="Proteomes" id="UP000430975"/>
    </source>
</evidence>
<name>A0A6I2GEA1_9LACT</name>
<comment type="caution">
    <text evidence="7">The sequence shown here is derived from an EMBL/GenBank/DDBJ whole genome shotgun (WGS) entry which is preliminary data.</text>
</comment>
<comment type="subcellular location">
    <subcellularLocation>
        <location evidence="1">Cell membrane</location>
        <topology evidence="1">Multi-pass membrane protein</topology>
    </subcellularLocation>
</comment>
<evidence type="ECO:0000256" key="1">
    <source>
        <dbReference type="ARBA" id="ARBA00004651"/>
    </source>
</evidence>
<protein>
    <recommendedName>
        <fullName evidence="9">YitT family protein</fullName>
    </recommendedName>
</protein>
<organism evidence="7 8">
    <name type="scientific">Fundicoccus ignavus</name>
    <dbReference type="NCBI Taxonomy" id="2664442"/>
    <lineage>
        <taxon>Bacteria</taxon>
        <taxon>Bacillati</taxon>
        <taxon>Bacillota</taxon>
        <taxon>Bacilli</taxon>
        <taxon>Lactobacillales</taxon>
        <taxon>Aerococcaceae</taxon>
        <taxon>Fundicoccus</taxon>
    </lineage>
</organism>
<evidence type="ECO:0000256" key="6">
    <source>
        <dbReference type="SAM" id="Phobius"/>
    </source>
</evidence>
<keyword evidence="2" id="KW-1003">Cell membrane</keyword>
<evidence type="ECO:0000256" key="2">
    <source>
        <dbReference type="ARBA" id="ARBA00022475"/>
    </source>
</evidence>
<feature type="transmembrane region" description="Helical" evidence="6">
    <location>
        <begin position="62"/>
        <end position="80"/>
    </location>
</feature>
<feature type="transmembrane region" description="Helical" evidence="6">
    <location>
        <begin position="182"/>
        <end position="200"/>
    </location>
</feature>
<evidence type="ECO:0000256" key="3">
    <source>
        <dbReference type="ARBA" id="ARBA00022692"/>
    </source>
</evidence>
<keyword evidence="3 6" id="KW-0812">Transmembrane</keyword>
<dbReference type="GO" id="GO:0005886">
    <property type="term" value="C:plasma membrane"/>
    <property type="evidence" value="ECO:0007669"/>
    <property type="project" value="UniProtKB-SubCell"/>
</dbReference>
<dbReference type="InterPro" id="IPR051461">
    <property type="entry name" value="UPF0750_membrane"/>
</dbReference>
<evidence type="ECO:0000256" key="4">
    <source>
        <dbReference type="ARBA" id="ARBA00022989"/>
    </source>
</evidence>
<dbReference type="PANTHER" id="PTHR33545:SF5">
    <property type="entry name" value="UPF0750 MEMBRANE PROTEIN YITT"/>
    <property type="match status" value="1"/>
</dbReference>
<sequence>MLSKSLSKLSLPKKEMCLIALGCLIMSFGIVNVHMPSQITEGGVLGLVLFSHKVLGLDPSAMSIILDVACYALAFTILGWKFLKKAIIASSFFAVFYKLCLFIGPVLPNLYEYPIIAAVVGGIFIGVGCGFVVTQGGAAGGDDALAFVISKRLNCSIARAYLLTDGVVLLLSLIYISPGRLVYSFITTLVSSFLIGQFELRLVKPNFSVKQPATKIG</sequence>
<evidence type="ECO:0000313" key="7">
    <source>
        <dbReference type="EMBL" id="MRI86177.1"/>
    </source>
</evidence>